<accession>D8PXF7</accession>
<gene>
    <name evidence="2" type="ORF">SCHCODRAFT_107158</name>
</gene>
<feature type="compositionally biased region" description="Low complexity" evidence="1">
    <location>
        <begin position="577"/>
        <end position="591"/>
    </location>
</feature>
<dbReference type="KEGG" id="scm:SCHCO_02698233"/>
<dbReference type="HOGENOM" id="CLU_416280_0_0_1"/>
<feature type="compositionally biased region" description="Basic and acidic residues" evidence="1">
    <location>
        <begin position="291"/>
        <end position="318"/>
    </location>
</feature>
<dbReference type="OrthoDB" id="2687876at2759"/>
<sequence length="659" mass="72858">MATSSAPWANFATTAMSKFSMFYQALAAPHIDTPLPPTSILPPPPPIPSNNIQLSTNTTVTVSRTPYSTVHKPSQHPLDAHLYEPEGRWAFMKGRGFYNAMPVQELKTSTNYNMSIYKAKLVADDVHLWVKTWTRDKDWKGFFSELYLFKTQLRPLQGIIVPNVISVVSSLYGTHVVMEPPHASFWITASPDMPHALKRRVVRAYELLHARGIAQTSVALEHILIGADGRVTLAHFHHARGATAHKPVDLRAASSKDLRLEMRRVKYLLDFEDAREAEEEKYARGRARHARNQDELSRAQMDYTHKPRIDRGSKDDRQNPPFETDSFQRMKAALRAYTPRRVVMPGQSAEDLARNVARFCEVVDGMDADDDSYLNAPQPPLPFSLPAPPLFPGTTTRKRKDGPVDTSSPAQKRLRPDMPPPPMLAGPSSRPTAGPSSLRGSSQPAASSSRSGTPSSSRSANPSTSTLPKTKSNAGRTRPVKKAASSPSMLPPPLPTSLTADNLARLPGGTTTRRIPVEDTLSTVAHDDYAPNPYGLVWQAFDRERSPSDEEEEIPSQGPSSQGPSSQGLRNPSSQNSTPPGSQGSRGSPQGSLGGSWTRARVLERNMSAPEIRAMEREEEREVERMLGTYSEGTLSRMTREFFGFVGRYMHERRQGAGR</sequence>
<dbReference type="AlphaFoldDB" id="D8PXF7"/>
<evidence type="ECO:0000313" key="3">
    <source>
        <dbReference type="Proteomes" id="UP000007431"/>
    </source>
</evidence>
<dbReference type="RefSeq" id="XP_003034565.1">
    <property type="nucleotide sequence ID" value="XM_003034519.1"/>
</dbReference>
<dbReference type="Proteomes" id="UP000007431">
    <property type="component" value="Unassembled WGS sequence"/>
</dbReference>
<evidence type="ECO:0000256" key="1">
    <source>
        <dbReference type="SAM" id="MobiDB-lite"/>
    </source>
</evidence>
<feature type="compositionally biased region" description="Low complexity" evidence="1">
    <location>
        <begin position="555"/>
        <end position="568"/>
    </location>
</feature>
<feature type="region of interest" description="Disordered" evidence="1">
    <location>
        <begin position="370"/>
        <end position="619"/>
    </location>
</feature>
<dbReference type="InParanoid" id="D8PXF7"/>
<dbReference type="eggNOG" id="ENOG502SRPV">
    <property type="taxonomic scope" value="Eukaryota"/>
</dbReference>
<feature type="compositionally biased region" description="Pro residues" evidence="1">
    <location>
        <begin position="377"/>
        <end position="391"/>
    </location>
</feature>
<feature type="region of interest" description="Disordered" evidence="1">
    <location>
        <begin position="282"/>
        <end position="326"/>
    </location>
</feature>
<organism evidence="3">
    <name type="scientific">Schizophyllum commune (strain H4-8 / FGSC 9210)</name>
    <name type="common">Split gill fungus</name>
    <dbReference type="NCBI Taxonomy" id="578458"/>
    <lineage>
        <taxon>Eukaryota</taxon>
        <taxon>Fungi</taxon>
        <taxon>Dikarya</taxon>
        <taxon>Basidiomycota</taxon>
        <taxon>Agaricomycotina</taxon>
        <taxon>Agaricomycetes</taxon>
        <taxon>Agaricomycetidae</taxon>
        <taxon>Agaricales</taxon>
        <taxon>Schizophyllaceae</taxon>
        <taxon>Schizophyllum</taxon>
    </lineage>
</organism>
<protein>
    <submittedName>
        <fullName evidence="2">Uncharacterized protein</fullName>
    </submittedName>
</protein>
<feature type="compositionally biased region" description="Low complexity" evidence="1">
    <location>
        <begin position="425"/>
        <end position="466"/>
    </location>
</feature>
<feature type="non-terminal residue" evidence="2">
    <location>
        <position position="659"/>
    </location>
</feature>
<proteinExistence type="predicted"/>
<dbReference type="GeneID" id="9586539"/>
<dbReference type="STRING" id="578458.D8PXF7"/>
<dbReference type="VEuPathDB" id="FungiDB:SCHCODRAFT_02698233"/>
<reference evidence="2 3" key="1">
    <citation type="journal article" date="2010" name="Nat. Biotechnol.">
        <title>Genome sequence of the model mushroom Schizophyllum commune.</title>
        <authorList>
            <person name="Ohm R.A."/>
            <person name="de Jong J.F."/>
            <person name="Lugones L.G."/>
            <person name="Aerts A."/>
            <person name="Kothe E."/>
            <person name="Stajich J.E."/>
            <person name="de Vries R.P."/>
            <person name="Record E."/>
            <person name="Levasseur A."/>
            <person name="Baker S.E."/>
            <person name="Bartholomew K.A."/>
            <person name="Coutinho P.M."/>
            <person name="Erdmann S."/>
            <person name="Fowler T.J."/>
            <person name="Gathman A.C."/>
            <person name="Lombard V."/>
            <person name="Henrissat B."/>
            <person name="Knabe N."/>
            <person name="Kuees U."/>
            <person name="Lilly W.W."/>
            <person name="Lindquist E."/>
            <person name="Lucas S."/>
            <person name="Magnuson J.K."/>
            <person name="Piumi F."/>
            <person name="Raudaskoski M."/>
            <person name="Salamov A."/>
            <person name="Schmutz J."/>
            <person name="Schwarze F.W.M.R."/>
            <person name="vanKuyk P.A."/>
            <person name="Horton J.S."/>
            <person name="Grigoriev I.V."/>
            <person name="Woesten H.A.B."/>
        </authorList>
    </citation>
    <scope>NUCLEOTIDE SEQUENCE [LARGE SCALE GENOMIC DNA]</scope>
    <source>
        <strain evidence="3">H4-8 / FGSC 9210</strain>
    </source>
</reference>
<dbReference type="EMBL" id="GL377304">
    <property type="protein sequence ID" value="EFI99662.1"/>
    <property type="molecule type" value="Genomic_DNA"/>
</dbReference>
<evidence type="ECO:0000313" key="2">
    <source>
        <dbReference type="EMBL" id="EFI99662.1"/>
    </source>
</evidence>
<keyword evidence="3" id="KW-1185">Reference proteome</keyword>
<name>D8PXF7_SCHCM</name>